<gene>
    <name evidence="3" type="ORF">L0P48_05180</name>
</gene>
<dbReference type="PANTHER" id="PTHR22576:SF41">
    <property type="entry name" value="CASPASE 14, APOPTOSIS-RELATED CYSTEINE PEPTIDASE"/>
    <property type="match status" value="1"/>
</dbReference>
<evidence type="ECO:0000259" key="2">
    <source>
        <dbReference type="PROSITE" id="PS50208"/>
    </source>
</evidence>
<feature type="domain" description="Caspase family p20" evidence="2">
    <location>
        <begin position="1"/>
        <end position="83"/>
    </location>
</feature>
<dbReference type="RefSeq" id="WP_161171976.1">
    <property type="nucleotide sequence ID" value="NZ_JAKNDE010000005.1"/>
</dbReference>
<dbReference type="Gene3D" id="3.40.50.1460">
    <property type="match status" value="1"/>
</dbReference>
<protein>
    <submittedName>
        <fullName evidence="3">Caspase family protein</fullName>
    </submittedName>
</protein>
<evidence type="ECO:0000313" key="3">
    <source>
        <dbReference type="EMBL" id="MCG5033006.1"/>
    </source>
</evidence>
<dbReference type="Proteomes" id="UP001200089">
    <property type="component" value="Unassembled WGS sequence"/>
</dbReference>
<proteinExistence type="inferred from homology"/>
<dbReference type="EMBL" id="JAKNDE010000005">
    <property type="protein sequence ID" value="MCG5033006.1"/>
    <property type="molecule type" value="Genomic_DNA"/>
</dbReference>
<dbReference type="InterPro" id="IPR015917">
    <property type="entry name" value="Pept_C14A"/>
</dbReference>
<dbReference type="InterPro" id="IPR052039">
    <property type="entry name" value="Caspase-related_regulators"/>
</dbReference>
<dbReference type="InterPro" id="IPR029030">
    <property type="entry name" value="Caspase-like_dom_sf"/>
</dbReference>
<dbReference type="PROSITE" id="PS50208">
    <property type="entry name" value="CASPASE_P20"/>
    <property type="match status" value="1"/>
</dbReference>
<accession>A0AAW5CNV2</accession>
<dbReference type="InterPro" id="IPR001309">
    <property type="entry name" value="Pept_C14_p20"/>
</dbReference>
<dbReference type="AlphaFoldDB" id="A0AAW5CNV2"/>
<dbReference type="SUPFAM" id="SSF52129">
    <property type="entry name" value="Caspase-like"/>
    <property type="match status" value="1"/>
</dbReference>
<dbReference type="SMART" id="SM00115">
    <property type="entry name" value="CASc"/>
    <property type="match status" value="1"/>
</dbReference>
<dbReference type="GO" id="GO:0006508">
    <property type="term" value="P:proteolysis"/>
    <property type="evidence" value="ECO:0007669"/>
    <property type="project" value="InterPro"/>
</dbReference>
<organism evidence="3 4">
    <name type="scientific">Blautia massiliensis</name>
    <name type="common">ex Durand et al. 2017</name>
    <dbReference type="NCBI Taxonomy" id="1737424"/>
    <lineage>
        <taxon>Bacteria</taxon>
        <taxon>Bacillati</taxon>
        <taxon>Bacillota</taxon>
        <taxon>Clostridia</taxon>
        <taxon>Lachnospirales</taxon>
        <taxon>Lachnospiraceae</taxon>
        <taxon>Blautia</taxon>
    </lineage>
</organism>
<dbReference type="InterPro" id="IPR011600">
    <property type="entry name" value="Pept_C14_caspase"/>
</dbReference>
<dbReference type="GO" id="GO:0004197">
    <property type="term" value="F:cysteine-type endopeptidase activity"/>
    <property type="evidence" value="ECO:0007669"/>
    <property type="project" value="InterPro"/>
</dbReference>
<dbReference type="Pfam" id="PF00656">
    <property type="entry name" value="Peptidase_C14"/>
    <property type="match status" value="1"/>
</dbReference>
<comment type="similarity">
    <text evidence="1">Belongs to the peptidase C14A family.</text>
</comment>
<evidence type="ECO:0000256" key="1">
    <source>
        <dbReference type="ARBA" id="ARBA00010134"/>
    </source>
</evidence>
<sequence length="456" mass="51928">MRKNAILFSAGEYQNSKTFPKPTCDLSGVKVDILAIEKRLKQIGFDVTKKENINKSEYIPALQQCADKSPSDAIHIVYFSGHGGHSNGKNFIYPSDFTAQYDITNDIEKAGINIEDIISVFKGKGRLILILDACRKDFGVSKGYFSEMTSAENVYIAYGTMFQDGSTGVNNGLSWFTEAICDEILAPNIDVDTLFTRVRQNIFTKHYIQIPPSVNALLDKVILHSELSYDDKDKQVYDFIQRYGDEYTDKYGYFQGDDLIFIDAAQYFDIGLLDAIWKFRKVDNKIYKDKGVNVPELPEAETKLVSFLGFTKSKKFFSFDDSHTWYYNGRQIRMGEIPPLPPSMQQKLPEEGKEYYVEFDAKKENDSIVITTNLPEQCEIFIKDNKSKYSQKMAVSNGTIEIKNATDISKVIINSGVFTADVNTQQIIGENCRNLVGKFIKYHPIYGNQIHCIFEF</sequence>
<comment type="caution">
    <text evidence="3">The sequence shown here is derived from an EMBL/GenBank/DDBJ whole genome shotgun (WGS) entry which is preliminary data.</text>
</comment>
<evidence type="ECO:0000313" key="4">
    <source>
        <dbReference type="Proteomes" id="UP001200089"/>
    </source>
</evidence>
<dbReference type="PANTHER" id="PTHR22576">
    <property type="entry name" value="MUCOSA ASSOCIATED LYMPHOID TISSUE LYMPHOMA TRANSLOCATION PROTEIN 1/PARACASPASE"/>
    <property type="match status" value="1"/>
</dbReference>
<reference evidence="3" key="1">
    <citation type="submission" date="2022-01" db="EMBL/GenBank/DDBJ databases">
        <title>Collection of gut derived symbiotic bacterial strains cultured from healthy donors.</title>
        <authorList>
            <person name="Lin H."/>
            <person name="Kohout C."/>
            <person name="Waligurski E."/>
            <person name="Pamer E.G."/>
        </authorList>
    </citation>
    <scope>NUCLEOTIDE SEQUENCE</scope>
    <source>
        <strain evidence="3">DFI.1.11</strain>
    </source>
</reference>
<name>A0AAW5CNV2_9FIRM</name>